<keyword evidence="1" id="KW-0472">Membrane</keyword>
<comment type="caution">
    <text evidence="2">The sequence shown here is derived from an EMBL/GenBank/DDBJ whole genome shotgun (WGS) entry which is preliminary data.</text>
</comment>
<dbReference type="PANTHER" id="PTHR34980">
    <property type="entry name" value="INNER MEMBRANE PROTEIN-RELATED-RELATED"/>
    <property type="match status" value="1"/>
</dbReference>
<feature type="transmembrane region" description="Helical" evidence="1">
    <location>
        <begin position="95"/>
        <end position="119"/>
    </location>
</feature>
<keyword evidence="1" id="KW-1133">Transmembrane helix</keyword>
<dbReference type="AlphaFoldDB" id="A0A2S9QG82"/>
<sequence length="146" mass="16103">MHWRYQLFCLRGRTGPGAWRAFGPALLGLALGLELVFGQAAASMLIALPDRFGLPESLIYLILVPGLSRLLACLPLLWPLWAVSTKRLHDLGYSGWWLLPVPFAPSSVLWFWVTALLAVRDGVAGPNRYGPALEASADEQMLELFS</sequence>
<gene>
    <name evidence="2" type="ORF">C5L14_03685</name>
</gene>
<dbReference type="PANTHER" id="PTHR34980:SF3">
    <property type="entry name" value="BLR8105 PROTEIN"/>
    <property type="match status" value="1"/>
</dbReference>
<dbReference type="EMBL" id="PUEJ01000002">
    <property type="protein sequence ID" value="PRH88358.1"/>
    <property type="molecule type" value="Genomic_DNA"/>
</dbReference>
<dbReference type="InterPro" id="IPR008523">
    <property type="entry name" value="DUF805"/>
</dbReference>
<dbReference type="GO" id="GO:0005886">
    <property type="term" value="C:plasma membrane"/>
    <property type="evidence" value="ECO:0007669"/>
    <property type="project" value="TreeGrafter"/>
</dbReference>
<feature type="transmembrane region" description="Helical" evidence="1">
    <location>
        <begin position="21"/>
        <end position="46"/>
    </location>
</feature>
<proteinExistence type="predicted"/>
<evidence type="ECO:0000313" key="2">
    <source>
        <dbReference type="EMBL" id="PRH88358.1"/>
    </source>
</evidence>
<organism evidence="2 3">
    <name type="scientific">Labrys okinawensis</name>
    <dbReference type="NCBI Taxonomy" id="346911"/>
    <lineage>
        <taxon>Bacteria</taxon>
        <taxon>Pseudomonadati</taxon>
        <taxon>Pseudomonadota</taxon>
        <taxon>Alphaproteobacteria</taxon>
        <taxon>Hyphomicrobiales</taxon>
        <taxon>Xanthobacteraceae</taxon>
        <taxon>Labrys</taxon>
    </lineage>
</organism>
<accession>A0A2S9QG82</accession>
<dbReference type="Pfam" id="PF05656">
    <property type="entry name" value="DUF805"/>
    <property type="match status" value="1"/>
</dbReference>
<keyword evidence="1" id="KW-0812">Transmembrane</keyword>
<keyword evidence="3" id="KW-1185">Reference proteome</keyword>
<reference evidence="2 3" key="1">
    <citation type="submission" date="2018-02" db="EMBL/GenBank/DDBJ databases">
        <title>Whole genome sequencing of endophytic bacterium.</title>
        <authorList>
            <person name="Eedara R."/>
            <person name="Podile A.R."/>
        </authorList>
    </citation>
    <scope>NUCLEOTIDE SEQUENCE [LARGE SCALE GENOMIC DNA]</scope>
    <source>
        <strain evidence="2 3">RP1T</strain>
    </source>
</reference>
<protein>
    <recommendedName>
        <fullName evidence="4">DUF805 domain-containing protein</fullName>
    </recommendedName>
</protein>
<evidence type="ECO:0000313" key="3">
    <source>
        <dbReference type="Proteomes" id="UP000237682"/>
    </source>
</evidence>
<feature type="transmembrane region" description="Helical" evidence="1">
    <location>
        <begin position="58"/>
        <end position="83"/>
    </location>
</feature>
<evidence type="ECO:0008006" key="4">
    <source>
        <dbReference type="Google" id="ProtNLM"/>
    </source>
</evidence>
<name>A0A2S9QG82_9HYPH</name>
<dbReference type="Proteomes" id="UP000237682">
    <property type="component" value="Unassembled WGS sequence"/>
</dbReference>
<evidence type="ECO:0000256" key="1">
    <source>
        <dbReference type="SAM" id="Phobius"/>
    </source>
</evidence>